<evidence type="ECO:0000313" key="4">
    <source>
        <dbReference type="Proteomes" id="UP000634780"/>
    </source>
</evidence>
<feature type="transmembrane region" description="Helical" evidence="1">
    <location>
        <begin position="216"/>
        <end position="242"/>
    </location>
</feature>
<dbReference type="InterPro" id="IPR003675">
    <property type="entry name" value="Rce1/LyrA-like_dom"/>
</dbReference>
<feature type="transmembrane region" description="Helical" evidence="1">
    <location>
        <begin position="180"/>
        <end position="210"/>
    </location>
</feature>
<feature type="transmembrane region" description="Helical" evidence="1">
    <location>
        <begin position="73"/>
        <end position="93"/>
    </location>
</feature>
<sequence length="266" mass="27785">MSPHLATDFAPHLAAGFSSGLPADFAPEFSAAATVVAAALGAYLLLVEPWLGRRMYASLARRRASEPRALVRYFTLTVTLWWAFAALTVTALLLSPGVTAADLGVALPGDPLFFFPVVLLFAVIAVASGRSFRELAKEGRHIPGRAAIEAMLPRTGTERRLAMAAAVTDGICAELLYRGLLIAFGVGALGLDLYLAAALSLAVYALAGWYQGGTGVLVLALFGTLLTGLYLATGSLLLPIAVHAMISVRDLLIPAPELPRAQGGTA</sequence>
<comment type="caution">
    <text evidence="3">The sequence shown here is derived from an EMBL/GenBank/DDBJ whole genome shotgun (WGS) entry which is preliminary data.</text>
</comment>
<protein>
    <recommendedName>
        <fullName evidence="2">CAAX prenyl protease 2/Lysostaphin resistance protein A-like domain-containing protein</fullName>
    </recommendedName>
</protein>
<name>A0ABS0X3T7_9ACTN</name>
<evidence type="ECO:0000313" key="3">
    <source>
        <dbReference type="EMBL" id="MBJ3807706.1"/>
    </source>
</evidence>
<dbReference type="Proteomes" id="UP000634780">
    <property type="component" value="Unassembled WGS sequence"/>
</dbReference>
<feature type="transmembrane region" description="Helical" evidence="1">
    <location>
        <begin position="29"/>
        <end position="52"/>
    </location>
</feature>
<evidence type="ECO:0000259" key="2">
    <source>
        <dbReference type="Pfam" id="PF02517"/>
    </source>
</evidence>
<feature type="transmembrane region" description="Helical" evidence="1">
    <location>
        <begin position="113"/>
        <end position="132"/>
    </location>
</feature>
<feature type="domain" description="CAAX prenyl protease 2/Lysostaphin resistance protein A-like" evidence="2">
    <location>
        <begin position="162"/>
        <end position="246"/>
    </location>
</feature>
<dbReference type="Pfam" id="PF02517">
    <property type="entry name" value="Rce1-like"/>
    <property type="match status" value="1"/>
</dbReference>
<proteinExistence type="predicted"/>
<keyword evidence="1" id="KW-0472">Membrane</keyword>
<gene>
    <name evidence="3" type="ORF">JGB26_11350</name>
</gene>
<accession>A0ABS0X3T7</accession>
<keyword evidence="4" id="KW-1185">Reference proteome</keyword>
<keyword evidence="1" id="KW-0812">Transmembrane</keyword>
<dbReference type="RefSeq" id="WP_190116617.1">
    <property type="nucleotide sequence ID" value="NZ_BMVR01000006.1"/>
</dbReference>
<organism evidence="3 4">
    <name type="scientific">Streptomyces flavofungini</name>
    <dbReference type="NCBI Taxonomy" id="68200"/>
    <lineage>
        <taxon>Bacteria</taxon>
        <taxon>Bacillati</taxon>
        <taxon>Actinomycetota</taxon>
        <taxon>Actinomycetes</taxon>
        <taxon>Kitasatosporales</taxon>
        <taxon>Streptomycetaceae</taxon>
        <taxon>Streptomyces</taxon>
    </lineage>
</organism>
<dbReference type="EMBL" id="JAEKOZ010000005">
    <property type="protein sequence ID" value="MBJ3807706.1"/>
    <property type="molecule type" value="Genomic_DNA"/>
</dbReference>
<keyword evidence="1" id="KW-1133">Transmembrane helix</keyword>
<reference evidence="3 4" key="1">
    <citation type="submission" date="2020-12" db="EMBL/GenBank/DDBJ databases">
        <title>Streptomyces typhae sp. nov., a novel endophytic actinomycete isolated from the root of cattail pollen (Typha angustifolia L.).</title>
        <authorList>
            <person name="Peng C."/>
            <person name="Liu C."/>
        </authorList>
    </citation>
    <scope>NUCLEOTIDE SEQUENCE [LARGE SCALE GENOMIC DNA]</scope>
    <source>
        <strain evidence="3 4">JCM 4753</strain>
    </source>
</reference>
<evidence type="ECO:0000256" key="1">
    <source>
        <dbReference type="SAM" id="Phobius"/>
    </source>
</evidence>